<organism evidence="9 10">
    <name type="scientific">Clostridium polyendosporum</name>
    <dbReference type="NCBI Taxonomy" id="69208"/>
    <lineage>
        <taxon>Bacteria</taxon>
        <taxon>Bacillati</taxon>
        <taxon>Bacillota</taxon>
        <taxon>Clostridia</taxon>
        <taxon>Eubacteriales</taxon>
        <taxon>Clostridiaceae</taxon>
        <taxon>Clostridium</taxon>
    </lineage>
</organism>
<evidence type="ECO:0000256" key="3">
    <source>
        <dbReference type="ARBA" id="ARBA00022475"/>
    </source>
</evidence>
<dbReference type="EMBL" id="BOPZ01000009">
    <property type="protein sequence ID" value="GIM28778.1"/>
    <property type="molecule type" value="Genomic_DNA"/>
</dbReference>
<comment type="similarity">
    <text evidence="7">Belongs to the binding-protein-dependent transport system permease family.</text>
</comment>
<sequence length="311" mass="34830">MSESNLSITLKKMIPFQKKQAVKEKGVDIIIYLMTIPAVLLFAAFHTFPVLQGIYYSFTNWDGLSLEYNFIGLKNYLNLLKDANILNSYLFTFKFAIITTIIVNVLSLLIALGLNSKIKFKNFFRATYFLPNVLSMLIIGFIFNYIFANVLPVVGTKLGIEALAANILGNENLAWIGVVVIAVWQACAFNTILYLSGLQTVPEDIYEASALDGANKWQEFWKITFPIIAPFFTINMVLAMKNFLMVFDQVVALTGGGPGRATESIAFLIYKSGFSGGEFAYQSANSVVYFIAIIIISILQIKFLQKREVDM</sequence>
<dbReference type="InterPro" id="IPR050809">
    <property type="entry name" value="UgpAE/MalFG_permease"/>
</dbReference>
<dbReference type="PROSITE" id="PS50928">
    <property type="entry name" value="ABC_TM1"/>
    <property type="match status" value="1"/>
</dbReference>
<keyword evidence="2 7" id="KW-0813">Transport</keyword>
<feature type="domain" description="ABC transmembrane type-1" evidence="8">
    <location>
        <begin position="89"/>
        <end position="300"/>
    </location>
</feature>
<gene>
    <name evidence="9" type="primary">msmF_2</name>
    <name evidence="9" type="ORF">CPJCM30710_14440</name>
</gene>
<evidence type="ECO:0000256" key="1">
    <source>
        <dbReference type="ARBA" id="ARBA00004651"/>
    </source>
</evidence>
<evidence type="ECO:0000313" key="9">
    <source>
        <dbReference type="EMBL" id="GIM28778.1"/>
    </source>
</evidence>
<dbReference type="SUPFAM" id="SSF161098">
    <property type="entry name" value="MetI-like"/>
    <property type="match status" value="1"/>
</dbReference>
<feature type="transmembrane region" description="Helical" evidence="7">
    <location>
        <begin position="89"/>
        <end position="114"/>
    </location>
</feature>
<dbReference type="PANTHER" id="PTHR43227">
    <property type="entry name" value="BLL4140 PROTEIN"/>
    <property type="match status" value="1"/>
</dbReference>
<keyword evidence="6 7" id="KW-0472">Membrane</keyword>
<dbReference type="PANTHER" id="PTHR43227:SF11">
    <property type="entry name" value="BLL4140 PROTEIN"/>
    <property type="match status" value="1"/>
</dbReference>
<feature type="transmembrane region" description="Helical" evidence="7">
    <location>
        <begin position="173"/>
        <end position="195"/>
    </location>
</feature>
<proteinExistence type="inferred from homology"/>
<evidence type="ECO:0000256" key="2">
    <source>
        <dbReference type="ARBA" id="ARBA00022448"/>
    </source>
</evidence>
<evidence type="ECO:0000256" key="5">
    <source>
        <dbReference type="ARBA" id="ARBA00022989"/>
    </source>
</evidence>
<feature type="transmembrane region" description="Helical" evidence="7">
    <location>
        <begin position="29"/>
        <end position="48"/>
    </location>
</feature>
<dbReference type="Pfam" id="PF00528">
    <property type="entry name" value="BPD_transp_1"/>
    <property type="match status" value="1"/>
</dbReference>
<keyword evidence="3" id="KW-1003">Cell membrane</keyword>
<reference evidence="9" key="1">
    <citation type="submission" date="2021-03" db="EMBL/GenBank/DDBJ databases">
        <title>Taxonomic study of Clostridium polyendosporum from meadow-gley soil under rice.</title>
        <authorList>
            <person name="Kobayashi H."/>
            <person name="Tanizawa Y."/>
            <person name="Yagura M."/>
        </authorList>
    </citation>
    <scope>NUCLEOTIDE SEQUENCE</scope>
    <source>
        <strain evidence="9">JCM 30710</strain>
    </source>
</reference>
<evidence type="ECO:0000259" key="8">
    <source>
        <dbReference type="PROSITE" id="PS50928"/>
    </source>
</evidence>
<dbReference type="AlphaFoldDB" id="A0A919S1A5"/>
<dbReference type="GO" id="GO:0005886">
    <property type="term" value="C:plasma membrane"/>
    <property type="evidence" value="ECO:0007669"/>
    <property type="project" value="UniProtKB-SubCell"/>
</dbReference>
<name>A0A919S1A5_9CLOT</name>
<keyword evidence="10" id="KW-1185">Reference proteome</keyword>
<feature type="transmembrane region" description="Helical" evidence="7">
    <location>
        <begin position="220"/>
        <end position="240"/>
    </location>
</feature>
<comment type="caution">
    <text evidence="9">The sequence shown here is derived from an EMBL/GenBank/DDBJ whole genome shotgun (WGS) entry which is preliminary data.</text>
</comment>
<dbReference type="InterPro" id="IPR000515">
    <property type="entry name" value="MetI-like"/>
</dbReference>
<evidence type="ECO:0000313" key="10">
    <source>
        <dbReference type="Proteomes" id="UP000679179"/>
    </source>
</evidence>
<dbReference type="InterPro" id="IPR035906">
    <property type="entry name" value="MetI-like_sf"/>
</dbReference>
<comment type="subcellular location">
    <subcellularLocation>
        <location evidence="1 7">Cell membrane</location>
        <topology evidence="1 7">Multi-pass membrane protein</topology>
    </subcellularLocation>
</comment>
<feature type="transmembrane region" description="Helical" evidence="7">
    <location>
        <begin position="126"/>
        <end position="147"/>
    </location>
</feature>
<dbReference type="GO" id="GO:0055085">
    <property type="term" value="P:transmembrane transport"/>
    <property type="evidence" value="ECO:0007669"/>
    <property type="project" value="InterPro"/>
</dbReference>
<keyword evidence="4 7" id="KW-0812">Transmembrane</keyword>
<dbReference type="Gene3D" id="1.10.3720.10">
    <property type="entry name" value="MetI-like"/>
    <property type="match status" value="1"/>
</dbReference>
<accession>A0A919S1A5</accession>
<keyword evidence="5 7" id="KW-1133">Transmembrane helix</keyword>
<evidence type="ECO:0000256" key="4">
    <source>
        <dbReference type="ARBA" id="ARBA00022692"/>
    </source>
</evidence>
<dbReference type="CDD" id="cd06261">
    <property type="entry name" value="TM_PBP2"/>
    <property type="match status" value="1"/>
</dbReference>
<protein>
    <submittedName>
        <fullName evidence="9">Sugar ABC transporter permease</fullName>
    </submittedName>
</protein>
<evidence type="ECO:0000256" key="6">
    <source>
        <dbReference type="ARBA" id="ARBA00023136"/>
    </source>
</evidence>
<dbReference type="Proteomes" id="UP000679179">
    <property type="component" value="Unassembled WGS sequence"/>
</dbReference>
<feature type="transmembrane region" description="Helical" evidence="7">
    <location>
        <begin position="287"/>
        <end position="304"/>
    </location>
</feature>
<evidence type="ECO:0000256" key="7">
    <source>
        <dbReference type="RuleBase" id="RU363032"/>
    </source>
</evidence>